<evidence type="ECO:0000313" key="2">
    <source>
        <dbReference type="Proteomes" id="UP000004949"/>
    </source>
</evidence>
<gene>
    <name evidence="1" type="ORF">GMO_26390</name>
</gene>
<evidence type="ECO:0000313" key="1">
    <source>
        <dbReference type="EMBL" id="EHH67019.1"/>
    </source>
</evidence>
<protein>
    <submittedName>
        <fullName evidence="1">Uncharacterized protein</fullName>
    </submittedName>
</protein>
<dbReference type="PATRIC" id="fig|1088869.3.peg.2631"/>
<organism evidence="1 2">
    <name type="scientific">Gluconobacter morbifer G707</name>
    <dbReference type="NCBI Taxonomy" id="1088869"/>
    <lineage>
        <taxon>Bacteria</taxon>
        <taxon>Pseudomonadati</taxon>
        <taxon>Pseudomonadota</taxon>
        <taxon>Alphaproteobacteria</taxon>
        <taxon>Acetobacterales</taxon>
        <taxon>Acetobacteraceae</taxon>
        <taxon>Gluconobacter</taxon>
    </lineage>
</organism>
<keyword evidence="2" id="KW-1185">Reference proteome</keyword>
<accession>G6XMC1</accession>
<sequence>MRKAMPVFNTYSKLDTLTGDEVLVLADATGKRTVNATASQIAGAPAVSQATGEFYADRGAHVSRLADRLLVGVVAENPALSDREASSASDWLSETMAKTSIGPWALQDAQCASVARYGNSAFVAASRTSDAKEGEATLGFQPSSIGVASWGVADDTTVPTTTTAYAYYGEAWRLPNVNYQPTFCMELEAVNLGGLAIGQSTPYSPNVGGGVYALQLGAGGGQTSGTSDAAAGIVFVSKSECVADGDCLRGDGPERDGRERHRIWLGCFAGAEPCAGMAYA</sequence>
<dbReference type="EMBL" id="AGQV01000013">
    <property type="protein sequence ID" value="EHH67019.1"/>
    <property type="molecule type" value="Genomic_DNA"/>
</dbReference>
<comment type="caution">
    <text evidence="1">The sequence shown here is derived from an EMBL/GenBank/DDBJ whole genome shotgun (WGS) entry which is preliminary data.</text>
</comment>
<proteinExistence type="predicted"/>
<dbReference type="AlphaFoldDB" id="G6XMC1"/>
<name>G6XMC1_9PROT</name>
<dbReference type="Proteomes" id="UP000004949">
    <property type="component" value="Unassembled WGS sequence"/>
</dbReference>
<reference evidence="1 2" key="1">
    <citation type="submission" date="2011-10" db="EMBL/GenBank/DDBJ databases">
        <title>Genome sequence of Gluconobacter morbifer G707, isolated from Drosophila gut.</title>
        <authorList>
            <person name="Lee W.-J."/>
            <person name="Kim E.-K."/>
        </authorList>
    </citation>
    <scope>NUCLEOTIDE SEQUENCE [LARGE SCALE GENOMIC DNA]</scope>
    <source>
        <strain evidence="1 2">G707</strain>
    </source>
</reference>
<dbReference type="eggNOG" id="ENOG502ZV4T">
    <property type="taxonomic scope" value="Bacteria"/>
</dbReference>
<dbReference type="STRING" id="1088869.GMO_26390"/>